<evidence type="ECO:0000256" key="1">
    <source>
        <dbReference type="SAM" id="SignalP"/>
    </source>
</evidence>
<reference evidence="2" key="1">
    <citation type="submission" date="2020-05" db="EMBL/GenBank/DDBJ databases">
        <title>WGS assembly of Panicum virgatum.</title>
        <authorList>
            <person name="Lovell J.T."/>
            <person name="Jenkins J."/>
            <person name="Shu S."/>
            <person name="Juenger T.E."/>
            <person name="Schmutz J."/>
        </authorList>
    </citation>
    <scope>NUCLEOTIDE SEQUENCE</scope>
    <source>
        <strain evidence="2">AP13</strain>
    </source>
</reference>
<dbReference type="EMBL" id="CM029050">
    <property type="protein sequence ID" value="KAG2569268.1"/>
    <property type="molecule type" value="Genomic_DNA"/>
</dbReference>
<evidence type="ECO:0000313" key="3">
    <source>
        <dbReference type="Proteomes" id="UP000823388"/>
    </source>
</evidence>
<feature type="signal peptide" evidence="1">
    <location>
        <begin position="1"/>
        <end position="22"/>
    </location>
</feature>
<keyword evidence="1" id="KW-0732">Signal</keyword>
<name>A0A8T0Q7U9_PANVG</name>
<dbReference type="AlphaFoldDB" id="A0A8T0Q7U9"/>
<dbReference type="Proteomes" id="UP000823388">
    <property type="component" value="Chromosome 7N"/>
</dbReference>
<accession>A0A8T0Q7U9</accession>
<comment type="caution">
    <text evidence="2">The sequence shown here is derived from an EMBL/GenBank/DDBJ whole genome shotgun (WGS) entry which is preliminary data.</text>
</comment>
<evidence type="ECO:0000313" key="2">
    <source>
        <dbReference type="EMBL" id="KAG2569268.1"/>
    </source>
</evidence>
<keyword evidence="3" id="KW-1185">Reference proteome</keyword>
<sequence>MPSKPALTLAILLAMFAVFSLAAGRHAPGGGAGIPLVHDLNGVPKMKVGETSKAAKGKQEGMDAKEEKLIIGLPNIMVFPRRLPPSCKAKAC</sequence>
<gene>
    <name evidence="2" type="ORF">PVAP13_7NG412800</name>
</gene>
<proteinExistence type="predicted"/>
<organism evidence="2 3">
    <name type="scientific">Panicum virgatum</name>
    <name type="common">Blackwell switchgrass</name>
    <dbReference type="NCBI Taxonomy" id="38727"/>
    <lineage>
        <taxon>Eukaryota</taxon>
        <taxon>Viridiplantae</taxon>
        <taxon>Streptophyta</taxon>
        <taxon>Embryophyta</taxon>
        <taxon>Tracheophyta</taxon>
        <taxon>Spermatophyta</taxon>
        <taxon>Magnoliopsida</taxon>
        <taxon>Liliopsida</taxon>
        <taxon>Poales</taxon>
        <taxon>Poaceae</taxon>
        <taxon>PACMAD clade</taxon>
        <taxon>Panicoideae</taxon>
        <taxon>Panicodae</taxon>
        <taxon>Paniceae</taxon>
        <taxon>Panicinae</taxon>
        <taxon>Panicum</taxon>
        <taxon>Panicum sect. Hiantes</taxon>
    </lineage>
</organism>
<protein>
    <submittedName>
        <fullName evidence="2">Uncharacterized protein</fullName>
    </submittedName>
</protein>
<feature type="chain" id="PRO_5035740515" evidence="1">
    <location>
        <begin position="23"/>
        <end position="92"/>
    </location>
</feature>